<dbReference type="RefSeq" id="WP_366290933.1">
    <property type="nucleotide sequence ID" value="NZ_CP159992.1"/>
</dbReference>
<dbReference type="EMBL" id="CP159992">
    <property type="protein sequence ID" value="XCP93888.1"/>
    <property type="molecule type" value="Genomic_DNA"/>
</dbReference>
<dbReference type="AlphaFoldDB" id="A0AAU8N9W5"/>
<organism evidence="1">
    <name type="scientific">Paenibacillus sp. AN1007</name>
    <dbReference type="NCBI Taxonomy" id="3151385"/>
    <lineage>
        <taxon>Bacteria</taxon>
        <taxon>Bacillati</taxon>
        <taxon>Bacillota</taxon>
        <taxon>Bacilli</taxon>
        <taxon>Bacillales</taxon>
        <taxon>Paenibacillaceae</taxon>
        <taxon>Paenibacillus</taxon>
    </lineage>
</organism>
<proteinExistence type="predicted"/>
<name>A0AAU8N9W5_9BACL</name>
<gene>
    <name evidence="1" type="ORF">ABXS70_22245</name>
</gene>
<accession>A0AAU8N9W5</accession>
<protein>
    <recommendedName>
        <fullName evidence="2">DUF5348 domain-containing protein</fullName>
    </recommendedName>
</protein>
<evidence type="ECO:0000313" key="1">
    <source>
        <dbReference type="EMBL" id="XCP93888.1"/>
    </source>
</evidence>
<evidence type="ECO:0008006" key="2">
    <source>
        <dbReference type="Google" id="ProtNLM"/>
    </source>
</evidence>
<sequence>MDSVIKMLEIKREQFIQELKAAQGEVHSQIVEKKREIDTAIQWLKKIDTLQLHRPDDYMFAQLPDTRTAFSEYKIVETLESDDPQDWQEVKLMSQGEELWFYAGDWVIKSKK</sequence>
<reference evidence="1" key="1">
    <citation type="submission" date="2024-05" db="EMBL/GenBank/DDBJ databases">
        <title>Draft genome assemblies of 36 bacteria isolated from hibernating arctic ground squirrels.</title>
        <authorList>
            <person name="McKee H."/>
            <person name="Mullen L."/>
            <person name="Drown D.M."/>
            <person name="Duddleston K.N."/>
        </authorList>
    </citation>
    <scope>NUCLEOTIDE SEQUENCE</scope>
    <source>
        <strain evidence="1">AN1007</strain>
    </source>
</reference>